<dbReference type="RefSeq" id="WP_373971923.1">
    <property type="nucleotide sequence ID" value="NZ_JBHDLJ010000006.1"/>
</dbReference>
<dbReference type="PANTHER" id="PTHR34385">
    <property type="entry name" value="D-ALANYL-D-ALANINE CARBOXYPEPTIDASE"/>
    <property type="match status" value="1"/>
</dbReference>
<keyword evidence="3" id="KW-0645">Protease</keyword>
<feature type="region of interest" description="Disordered" evidence="1">
    <location>
        <begin position="1"/>
        <end position="32"/>
    </location>
</feature>
<reference evidence="3 4" key="1">
    <citation type="submission" date="2024-09" db="EMBL/GenBank/DDBJ databases">
        <authorList>
            <person name="Salinas-Garcia M.A."/>
            <person name="Prieme A."/>
        </authorList>
    </citation>
    <scope>NUCLEOTIDE SEQUENCE [LARGE SCALE GENOMIC DNA]</scope>
    <source>
        <strain evidence="3 4">DSM 21081</strain>
    </source>
</reference>
<dbReference type="Gene3D" id="3.30.1380.10">
    <property type="match status" value="1"/>
</dbReference>
<feature type="domain" description="D-alanyl-D-alanine carboxypeptidase-like core" evidence="2">
    <location>
        <begin position="120"/>
        <end position="246"/>
    </location>
</feature>
<evidence type="ECO:0000256" key="1">
    <source>
        <dbReference type="SAM" id="MobiDB-lite"/>
    </source>
</evidence>
<protein>
    <submittedName>
        <fullName evidence="3">D-alanyl-D-alanine carboxypeptidase family protein</fullName>
    </submittedName>
</protein>
<dbReference type="CDD" id="cd14852">
    <property type="entry name" value="LD-carboxypeptidase"/>
    <property type="match status" value="1"/>
</dbReference>
<dbReference type="Proteomes" id="UP001575652">
    <property type="component" value="Unassembled WGS sequence"/>
</dbReference>
<feature type="compositionally biased region" description="Low complexity" evidence="1">
    <location>
        <begin position="11"/>
        <end position="32"/>
    </location>
</feature>
<organism evidence="3 4">
    <name type="scientific">Arthrobacter halodurans</name>
    <dbReference type="NCBI Taxonomy" id="516699"/>
    <lineage>
        <taxon>Bacteria</taxon>
        <taxon>Bacillati</taxon>
        <taxon>Actinomycetota</taxon>
        <taxon>Actinomycetes</taxon>
        <taxon>Micrococcales</taxon>
        <taxon>Micrococcaceae</taxon>
        <taxon>Arthrobacter</taxon>
    </lineage>
</organism>
<dbReference type="InterPro" id="IPR058193">
    <property type="entry name" value="VanY/YodJ_core_dom"/>
</dbReference>
<dbReference type="EMBL" id="JBHDLJ010000006">
    <property type="protein sequence ID" value="MFB0834749.1"/>
    <property type="molecule type" value="Genomic_DNA"/>
</dbReference>
<dbReference type="InterPro" id="IPR009045">
    <property type="entry name" value="Zn_M74/Hedgehog-like"/>
</dbReference>
<evidence type="ECO:0000259" key="2">
    <source>
        <dbReference type="Pfam" id="PF02557"/>
    </source>
</evidence>
<sequence length="297" mass="30921">MKTPHRRTGSPAAQSPAPARVRPAPARVRPAPARVRPAPALVRAGLALSGLVLGGLALSGLALGGLAVAGAAPASAASSSADRFGDPASVLVLVNRDHPLDPVDYRPERLTPAGGSANLLVPEAAVALAVLLEEAGAAGHALVVESAYRSHERQAVLYEGYVRQYGEAYAARISAPPGTSEHQLGLAADVGLASGECSLSRCFGSTPAGVWVAGNAARHGFIVRYGEGQEEVTGYQYEPWHLRFVGVGAARDMERAGVATLEEYTRLLDGPEGAGPWRSVPETTGWSPRWSAGYLYY</sequence>
<dbReference type="GO" id="GO:0004180">
    <property type="term" value="F:carboxypeptidase activity"/>
    <property type="evidence" value="ECO:0007669"/>
    <property type="project" value="UniProtKB-KW"/>
</dbReference>
<keyword evidence="3" id="KW-0121">Carboxypeptidase</keyword>
<evidence type="ECO:0000313" key="3">
    <source>
        <dbReference type="EMBL" id="MFB0834749.1"/>
    </source>
</evidence>
<name>A0ABV4UM78_9MICC</name>
<dbReference type="SUPFAM" id="SSF55166">
    <property type="entry name" value="Hedgehog/DD-peptidase"/>
    <property type="match status" value="1"/>
</dbReference>
<dbReference type="InterPro" id="IPR003709">
    <property type="entry name" value="VanY-like_core_dom"/>
</dbReference>
<accession>A0ABV4UM78</accession>
<dbReference type="Pfam" id="PF02557">
    <property type="entry name" value="VanY"/>
    <property type="match status" value="1"/>
</dbReference>
<keyword evidence="4" id="KW-1185">Reference proteome</keyword>
<dbReference type="InterPro" id="IPR052179">
    <property type="entry name" value="DD-CPase-like"/>
</dbReference>
<dbReference type="PANTHER" id="PTHR34385:SF1">
    <property type="entry name" value="PEPTIDOGLYCAN L-ALANYL-D-GLUTAMATE ENDOPEPTIDASE CWLK"/>
    <property type="match status" value="1"/>
</dbReference>
<proteinExistence type="predicted"/>
<keyword evidence="3" id="KW-0378">Hydrolase</keyword>
<comment type="caution">
    <text evidence="3">The sequence shown here is derived from an EMBL/GenBank/DDBJ whole genome shotgun (WGS) entry which is preliminary data.</text>
</comment>
<evidence type="ECO:0000313" key="4">
    <source>
        <dbReference type="Proteomes" id="UP001575652"/>
    </source>
</evidence>
<gene>
    <name evidence="3" type="ORF">ACETWP_09130</name>
</gene>